<dbReference type="GO" id="GO:0016887">
    <property type="term" value="F:ATP hydrolysis activity"/>
    <property type="evidence" value="ECO:0007669"/>
    <property type="project" value="InterPro"/>
</dbReference>
<keyword evidence="7" id="KW-1278">Translocase</keyword>
<evidence type="ECO:0000259" key="9">
    <source>
        <dbReference type="PROSITE" id="PS50893"/>
    </source>
</evidence>
<keyword evidence="2" id="KW-1003">Cell membrane</keyword>
<evidence type="ECO:0000256" key="6">
    <source>
        <dbReference type="ARBA" id="ARBA00022840"/>
    </source>
</evidence>
<sequence length="219" mass="24177">MGQLCINDVSYTVNQQPILKSLDLMVASGEYVTLTGPSGSGKSTLLKLIASLLTPTSGTIQLDDSQIETIAPSEYRKRVSYCFQQPTLFGETVADNLNFPFEIRQLPVDHDLILERLQQVGLTALYLTKQVTALSGGEKQRVALIRNLLFKPEVLLLDEVTTGLDAANKAIVDQLITDYNEIEGVTVISVTHDQQELQRKGRQLTMVAGQWATTHESSR</sequence>
<reference evidence="10" key="1">
    <citation type="submission" date="2018-01" db="EMBL/GenBank/DDBJ databases">
        <authorList>
            <person name="Chaillou S."/>
        </authorList>
    </citation>
    <scope>NUCLEOTIDE SEQUENCE [LARGE SCALE GENOMIC DNA]</scope>
    <source>
        <strain evidence="10">MFPC41A2801</strain>
    </source>
</reference>
<keyword evidence="3" id="KW-0997">Cell inner membrane</keyword>
<evidence type="ECO:0000313" key="10">
    <source>
        <dbReference type="EMBL" id="SPC38338.1"/>
    </source>
</evidence>
<evidence type="ECO:0000256" key="1">
    <source>
        <dbReference type="ARBA" id="ARBA00022448"/>
    </source>
</evidence>
<dbReference type="InterPro" id="IPR017871">
    <property type="entry name" value="ABC_transporter-like_CS"/>
</dbReference>
<dbReference type="GO" id="GO:0006817">
    <property type="term" value="P:phosphate ion transport"/>
    <property type="evidence" value="ECO:0007669"/>
    <property type="project" value="UniProtKB-KW"/>
</dbReference>
<gene>
    <name evidence="10" type="primary">ybbL</name>
    <name evidence="10" type="ORF">LFUMFP_220099</name>
</gene>
<feature type="domain" description="ABC transporter" evidence="9">
    <location>
        <begin position="4"/>
        <end position="219"/>
    </location>
</feature>
<dbReference type="Proteomes" id="UP000238739">
    <property type="component" value="Unassembled WGS sequence"/>
</dbReference>
<dbReference type="RefSeq" id="WP_106483200.1">
    <property type="nucleotide sequence ID" value="NZ_LT984417.1"/>
</dbReference>
<evidence type="ECO:0000256" key="5">
    <source>
        <dbReference type="ARBA" id="ARBA00022741"/>
    </source>
</evidence>
<evidence type="ECO:0000256" key="2">
    <source>
        <dbReference type="ARBA" id="ARBA00022475"/>
    </source>
</evidence>
<evidence type="ECO:0000256" key="7">
    <source>
        <dbReference type="ARBA" id="ARBA00022967"/>
    </source>
</evidence>
<keyword evidence="4" id="KW-0592">Phosphate transport</keyword>
<evidence type="ECO:0000256" key="3">
    <source>
        <dbReference type="ARBA" id="ARBA00022519"/>
    </source>
</evidence>
<dbReference type="EMBL" id="OGVC01000015">
    <property type="protein sequence ID" value="SPC38338.1"/>
    <property type="molecule type" value="Genomic_DNA"/>
</dbReference>
<keyword evidence="5" id="KW-0547">Nucleotide-binding</keyword>
<dbReference type="PANTHER" id="PTHR43423">
    <property type="entry name" value="ABC TRANSPORTER I FAMILY MEMBER 17"/>
    <property type="match status" value="1"/>
</dbReference>
<dbReference type="PROSITE" id="PS50893">
    <property type="entry name" value="ABC_TRANSPORTER_2"/>
    <property type="match status" value="1"/>
</dbReference>
<organism evidence="10 11">
    <name type="scientific">Latilactobacillus fuchuensis</name>
    <dbReference type="NCBI Taxonomy" id="164393"/>
    <lineage>
        <taxon>Bacteria</taxon>
        <taxon>Bacillati</taxon>
        <taxon>Bacillota</taxon>
        <taxon>Bacilli</taxon>
        <taxon>Lactobacillales</taxon>
        <taxon>Lactobacillaceae</taxon>
        <taxon>Latilactobacillus</taxon>
    </lineage>
</organism>
<dbReference type="AlphaFoldDB" id="A0A2N9DV61"/>
<dbReference type="PROSITE" id="PS00211">
    <property type="entry name" value="ABC_TRANSPORTER_1"/>
    <property type="match status" value="1"/>
</dbReference>
<dbReference type="InterPro" id="IPR027417">
    <property type="entry name" value="P-loop_NTPase"/>
</dbReference>
<comment type="caution">
    <text evidence="10">The sequence shown here is derived from an EMBL/GenBank/DDBJ whole genome shotgun (WGS) entry which is preliminary data.</text>
</comment>
<dbReference type="InterPro" id="IPR003439">
    <property type="entry name" value="ABC_transporter-like_ATP-bd"/>
</dbReference>
<keyword evidence="6 10" id="KW-0067">ATP-binding</keyword>
<protein>
    <submittedName>
        <fullName evidence="10">Transporter subunit: ATP-binding component of ABC superfamily</fullName>
    </submittedName>
</protein>
<keyword evidence="8" id="KW-0472">Membrane</keyword>
<name>A0A2N9DV61_9LACO</name>
<evidence type="ECO:0000256" key="8">
    <source>
        <dbReference type="ARBA" id="ARBA00023136"/>
    </source>
</evidence>
<dbReference type="SUPFAM" id="SSF52540">
    <property type="entry name" value="P-loop containing nucleoside triphosphate hydrolases"/>
    <property type="match status" value="1"/>
</dbReference>
<keyword evidence="1" id="KW-0813">Transport</keyword>
<dbReference type="Pfam" id="PF00005">
    <property type="entry name" value="ABC_tran"/>
    <property type="match status" value="1"/>
</dbReference>
<dbReference type="SMART" id="SM00382">
    <property type="entry name" value="AAA"/>
    <property type="match status" value="1"/>
</dbReference>
<dbReference type="InterPro" id="IPR003593">
    <property type="entry name" value="AAA+_ATPase"/>
</dbReference>
<dbReference type="GO" id="GO:0005524">
    <property type="term" value="F:ATP binding"/>
    <property type="evidence" value="ECO:0007669"/>
    <property type="project" value="UniProtKB-KW"/>
</dbReference>
<evidence type="ECO:0000256" key="4">
    <source>
        <dbReference type="ARBA" id="ARBA00022592"/>
    </source>
</evidence>
<evidence type="ECO:0000313" key="11">
    <source>
        <dbReference type="Proteomes" id="UP000238739"/>
    </source>
</evidence>
<proteinExistence type="predicted"/>
<dbReference type="PANTHER" id="PTHR43423:SF12">
    <property type="entry name" value="IRON EXPORT ATP-BINDING PROTEIN FETA-RELATED"/>
    <property type="match status" value="1"/>
</dbReference>
<keyword evidence="11" id="KW-1185">Reference proteome</keyword>
<dbReference type="Gene3D" id="3.40.50.300">
    <property type="entry name" value="P-loop containing nucleotide triphosphate hydrolases"/>
    <property type="match status" value="1"/>
</dbReference>
<accession>A0A2N9DV61</accession>